<accession>A0ACB6RL39</accession>
<reference evidence="1" key="1">
    <citation type="journal article" date="2020" name="Stud. Mycol.">
        <title>101 Dothideomycetes genomes: a test case for predicting lifestyles and emergence of pathogens.</title>
        <authorList>
            <person name="Haridas S."/>
            <person name="Albert R."/>
            <person name="Binder M."/>
            <person name="Bloem J."/>
            <person name="Labutti K."/>
            <person name="Salamov A."/>
            <person name="Andreopoulos B."/>
            <person name="Baker S."/>
            <person name="Barry K."/>
            <person name="Bills G."/>
            <person name="Bluhm B."/>
            <person name="Cannon C."/>
            <person name="Castanera R."/>
            <person name="Culley D."/>
            <person name="Daum C."/>
            <person name="Ezra D."/>
            <person name="Gonzalez J."/>
            <person name="Henrissat B."/>
            <person name="Kuo A."/>
            <person name="Liang C."/>
            <person name="Lipzen A."/>
            <person name="Lutzoni F."/>
            <person name="Magnuson J."/>
            <person name="Mondo S."/>
            <person name="Nolan M."/>
            <person name="Ohm R."/>
            <person name="Pangilinan J."/>
            <person name="Park H.-J."/>
            <person name="Ramirez L."/>
            <person name="Alfaro M."/>
            <person name="Sun H."/>
            <person name="Tritt A."/>
            <person name="Yoshinaga Y."/>
            <person name="Zwiers L.-H."/>
            <person name="Turgeon B."/>
            <person name="Goodwin S."/>
            <person name="Spatafora J."/>
            <person name="Crous P."/>
            <person name="Grigoriev I."/>
        </authorList>
    </citation>
    <scope>NUCLEOTIDE SEQUENCE</scope>
    <source>
        <strain evidence="1">CBS 525.71</strain>
    </source>
</reference>
<name>A0ACB6RL39_9PLEO</name>
<gene>
    <name evidence="1" type="ORF">BU25DRAFT_403871</name>
</gene>
<dbReference type="Proteomes" id="UP000799754">
    <property type="component" value="Unassembled WGS sequence"/>
</dbReference>
<protein>
    <submittedName>
        <fullName evidence="1">Uncharacterized protein</fullName>
    </submittedName>
</protein>
<organism evidence="1 2">
    <name type="scientific">Macroventuria anomochaeta</name>
    <dbReference type="NCBI Taxonomy" id="301207"/>
    <lineage>
        <taxon>Eukaryota</taxon>
        <taxon>Fungi</taxon>
        <taxon>Dikarya</taxon>
        <taxon>Ascomycota</taxon>
        <taxon>Pezizomycotina</taxon>
        <taxon>Dothideomycetes</taxon>
        <taxon>Pleosporomycetidae</taxon>
        <taxon>Pleosporales</taxon>
        <taxon>Pleosporineae</taxon>
        <taxon>Didymellaceae</taxon>
        <taxon>Macroventuria</taxon>
    </lineage>
</organism>
<evidence type="ECO:0000313" key="1">
    <source>
        <dbReference type="EMBL" id="KAF2621818.1"/>
    </source>
</evidence>
<sequence>MRLTDLKTKIWPSPVRPPYGSSSRFMRVEEQGDRSSDADWAELRNITPERRAMDDSKHEEDQGRGIEMTITQTSGAEVQASTRRWYAQGWRFGALNCACSVIMVFFINFSVSCWVSAHRNAASEETFEEECHKVSKMNMYLHLAINLLSTILLSSSNYCMQCLSAPTRKEVDAAHAKGIWLDIGVPSIRNLKYIDRTRVVLWGLLGLSSLPLHLFYNSIVYSSIASHSYLALNVNQAYLDDTDCFHCGGTGSDTQAVAVMMHEKWKNGTLERLENEDCINRYGTMIQSNYRNVLLVSSNDHTEAISDRPGRVLNGTHVFQVTTIDAGIAEDPSRAATIYDWICSQDNTTDYYEVGLYDPSWCANKLDGIKRNASSWTVQGYPIEYCLSEVAPPMCKLHVFLPISWLVTVMNLIKGCVILYTVLIVKENPLMTMGDAVSSFLEEPDQTTKNLCLLTLKDVKAHKGFSPAGPKPWTGAKYRWKDVTSKTRRTTTFTFFGIALVVVLSLLIVGIQALKGSMSVTLPALLKLGFGAIDPRTVIIWPLIGTMSNIVVANLAQTILSFLYFAYNGLFTCMLLGYEWSQYAHFRKGLRVSHGRHGAQRSTYFLQLPYRYSIPLMGLSGILHWLVSQSIFLVAIDLYSPLGQPGGASLSTTSWKSCGYSPIAIVSVLILGISMVAAVIGIGYIQYTSGMNFAGSCSAAMSAACHHIEWDEVDGYEAARSKLKWGVVGKPQTESLEYRREDRIGHCAFSGKEVGFPEQGTMYA</sequence>
<proteinExistence type="predicted"/>
<keyword evidence="2" id="KW-1185">Reference proteome</keyword>
<dbReference type="EMBL" id="MU006751">
    <property type="protein sequence ID" value="KAF2621818.1"/>
    <property type="molecule type" value="Genomic_DNA"/>
</dbReference>
<evidence type="ECO:0000313" key="2">
    <source>
        <dbReference type="Proteomes" id="UP000799754"/>
    </source>
</evidence>
<comment type="caution">
    <text evidence="1">The sequence shown here is derived from an EMBL/GenBank/DDBJ whole genome shotgun (WGS) entry which is preliminary data.</text>
</comment>